<evidence type="ECO:0000313" key="3">
    <source>
        <dbReference type="EMBL" id="GEV07074.1"/>
    </source>
</evidence>
<feature type="domain" description="CCHC-type" evidence="2">
    <location>
        <begin position="5"/>
        <end position="21"/>
    </location>
</feature>
<proteinExistence type="predicted"/>
<dbReference type="PROSITE" id="PS50158">
    <property type="entry name" value="ZF_CCHC"/>
    <property type="match status" value="1"/>
</dbReference>
<comment type="caution">
    <text evidence="3">The sequence shown here is derived from an EMBL/GenBank/DDBJ whole genome shotgun (WGS) entry which is preliminary data.</text>
</comment>
<reference evidence="3" key="1">
    <citation type="journal article" date="2019" name="Sci. Rep.">
        <title>Draft genome of Tanacetum cinerariifolium, the natural source of mosquito coil.</title>
        <authorList>
            <person name="Yamashiro T."/>
            <person name="Shiraishi A."/>
            <person name="Satake H."/>
            <person name="Nakayama K."/>
        </authorList>
    </citation>
    <scope>NUCLEOTIDE SEQUENCE</scope>
</reference>
<dbReference type="SUPFAM" id="SSF57756">
    <property type="entry name" value="Retrovirus zinc finger-like domains"/>
    <property type="match status" value="1"/>
</dbReference>
<dbReference type="EMBL" id="BKCJ010013953">
    <property type="protein sequence ID" value="GEV07074.1"/>
    <property type="molecule type" value="Genomic_DNA"/>
</dbReference>
<sequence>MSRVKCYNCKKEGHFAKDCKKAKVKDYEYYKTKMLLVKKDKDEKVLLAEDQAWIESNSEASSSSADEKIAEPDEHAQIWKNQRTIHGQAKIKSWKLLESCGVHIITFTTIQLILLVKRRYPLSRFTLDQMLNAVRLQVEDESENRRDLSRNTPLDRVEVLCMIEKKSKVRKGMVPNEIELVLEQTQQKILVMKSRLSDNEEQETDDSGMAEALAALEATLKKKREEPKKVKQNVNYYVDPYESLITFPKRLEHHAEEALVHQTIESLKKIKINRPLLKENRQIDNFAKQINNICDGGDLPINIEKHYRKSNNDSTREELECENLSLNDWMKIRYGKVCKMIWERILKDYLRESFEDEEDDLDKNLEDPEECEEDKVNTILGVIHDKFNDWFNNRSKNEDDIKGILDYLKPRSYDRFIDLDDKAYNKRRLVPSCFTIFDLEPLSLSFDFVISSEILKSLSFNLDRLYHLVILCLDHHAHTLHHLESLLTVSLDRLDILKEYLVYQSIRNSLSLCLSFLNSCILMLSMSL</sequence>
<keyword evidence="1" id="KW-0862">Zinc</keyword>
<dbReference type="Gene3D" id="4.10.60.10">
    <property type="entry name" value="Zinc finger, CCHC-type"/>
    <property type="match status" value="1"/>
</dbReference>
<dbReference type="InterPro" id="IPR036875">
    <property type="entry name" value="Znf_CCHC_sf"/>
</dbReference>
<dbReference type="GO" id="GO:0003676">
    <property type="term" value="F:nucleic acid binding"/>
    <property type="evidence" value="ECO:0007669"/>
    <property type="project" value="InterPro"/>
</dbReference>
<dbReference type="AlphaFoldDB" id="A0A699GLK5"/>
<gene>
    <name evidence="3" type="ORF">Tci_079051</name>
</gene>
<keyword evidence="1" id="KW-0863">Zinc-finger</keyword>
<name>A0A699GLK5_TANCI</name>
<dbReference type="Pfam" id="PF00098">
    <property type="entry name" value="zf-CCHC"/>
    <property type="match status" value="1"/>
</dbReference>
<dbReference type="InterPro" id="IPR001878">
    <property type="entry name" value="Znf_CCHC"/>
</dbReference>
<evidence type="ECO:0000256" key="1">
    <source>
        <dbReference type="PROSITE-ProRule" id="PRU00047"/>
    </source>
</evidence>
<evidence type="ECO:0000259" key="2">
    <source>
        <dbReference type="PROSITE" id="PS50158"/>
    </source>
</evidence>
<keyword evidence="1" id="KW-0479">Metal-binding</keyword>
<dbReference type="GO" id="GO:0008270">
    <property type="term" value="F:zinc ion binding"/>
    <property type="evidence" value="ECO:0007669"/>
    <property type="project" value="UniProtKB-KW"/>
</dbReference>
<accession>A0A699GLK5</accession>
<dbReference type="SMART" id="SM00343">
    <property type="entry name" value="ZnF_C2HC"/>
    <property type="match status" value="1"/>
</dbReference>
<protein>
    <recommendedName>
        <fullName evidence="2">CCHC-type domain-containing protein</fullName>
    </recommendedName>
</protein>
<organism evidence="3">
    <name type="scientific">Tanacetum cinerariifolium</name>
    <name type="common">Dalmatian daisy</name>
    <name type="synonym">Chrysanthemum cinerariifolium</name>
    <dbReference type="NCBI Taxonomy" id="118510"/>
    <lineage>
        <taxon>Eukaryota</taxon>
        <taxon>Viridiplantae</taxon>
        <taxon>Streptophyta</taxon>
        <taxon>Embryophyta</taxon>
        <taxon>Tracheophyta</taxon>
        <taxon>Spermatophyta</taxon>
        <taxon>Magnoliopsida</taxon>
        <taxon>eudicotyledons</taxon>
        <taxon>Gunneridae</taxon>
        <taxon>Pentapetalae</taxon>
        <taxon>asterids</taxon>
        <taxon>campanulids</taxon>
        <taxon>Asterales</taxon>
        <taxon>Asteraceae</taxon>
        <taxon>Asteroideae</taxon>
        <taxon>Anthemideae</taxon>
        <taxon>Anthemidinae</taxon>
        <taxon>Tanacetum</taxon>
    </lineage>
</organism>